<dbReference type="InterPro" id="IPR002068">
    <property type="entry name" value="A-crystallin/Hsp20_dom"/>
</dbReference>
<dbReference type="EMBL" id="QUSW01000003">
    <property type="protein sequence ID" value="RQP24237.1"/>
    <property type="molecule type" value="Genomic_DNA"/>
</dbReference>
<protein>
    <submittedName>
        <fullName evidence="5">Hsp20/alpha crystallin family protein</fullName>
    </submittedName>
</protein>
<proteinExistence type="inferred from homology"/>
<accession>A0A3N7HPV5</accession>
<feature type="compositionally biased region" description="Basic and acidic residues" evidence="3">
    <location>
        <begin position="7"/>
        <end position="23"/>
    </location>
</feature>
<dbReference type="SUPFAM" id="SSF49764">
    <property type="entry name" value="HSP20-like chaperones"/>
    <property type="match status" value="1"/>
</dbReference>
<dbReference type="RefSeq" id="WP_124540736.1">
    <property type="nucleotide sequence ID" value="NZ_QUSW01000003.1"/>
</dbReference>
<dbReference type="InterPro" id="IPR031107">
    <property type="entry name" value="Small_HSP"/>
</dbReference>
<evidence type="ECO:0000313" key="6">
    <source>
        <dbReference type="Proteomes" id="UP000267464"/>
    </source>
</evidence>
<dbReference type="CDD" id="cd06464">
    <property type="entry name" value="ACD_sHsps-like"/>
    <property type="match status" value="1"/>
</dbReference>
<dbReference type="PANTHER" id="PTHR11527">
    <property type="entry name" value="HEAT-SHOCK PROTEIN 20 FAMILY MEMBER"/>
    <property type="match status" value="1"/>
</dbReference>
<gene>
    <name evidence="5" type="ORF">DZC73_13050</name>
</gene>
<sequence length="137" mass="15014">MSQQELAQREAEAASTAVRREPAAEQNTSVLVPLVDVSEDDTGITVVADVPGASRETLSLDVDSDTLTIEAPIALNPPTELQAVYAEVRSGRYRRSFTLSRELDSQRIEATLKDGVLTLRVPKLEKARPRRIEVKTA</sequence>
<comment type="similarity">
    <text evidence="1 2">Belongs to the small heat shock protein (HSP20) family.</text>
</comment>
<feature type="region of interest" description="Disordered" evidence="3">
    <location>
        <begin position="1"/>
        <end position="27"/>
    </location>
</feature>
<evidence type="ECO:0000259" key="4">
    <source>
        <dbReference type="PROSITE" id="PS01031"/>
    </source>
</evidence>
<evidence type="ECO:0000256" key="2">
    <source>
        <dbReference type="RuleBase" id="RU003616"/>
    </source>
</evidence>
<evidence type="ECO:0000313" key="5">
    <source>
        <dbReference type="EMBL" id="RQP24237.1"/>
    </source>
</evidence>
<organism evidence="5 6">
    <name type="scientific">Piscinibacter terrae</name>
    <dbReference type="NCBI Taxonomy" id="2496871"/>
    <lineage>
        <taxon>Bacteria</taxon>
        <taxon>Pseudomonadati</taxon>
        <taxon>Pseudomonadota</taxon>
        <taxon>Betaproteobacteria</taxon>
        <taxon>Burkholderiales</taxon>
        <taxon>Sphaerotilaceae</taxon>
        <taxon>Piscinibacter</taxon>
    </lineage>
</organism>
<dbReference type="OrthoDB" id="9788892at2"/>
<dbReference type="Gene3D" id="2.60.40.790">
    <property type="match status" value="1"/>
</dbReference>
<name>A0A3N7HPV5_9BURK</name>
<reference evidence="5 6" key="2">
    <citation type="submission" date="2018-12" db="EMBL/GenBank/DDBJ databases">
        <title>Rhizobacter gummiphilus sp. nov., a rubber-degrading bacterium isolated from the soil of a botanical garden in Japan.</title>
        <authorList>
            <person name="Shunsuke S.S."/>
        </authorList>
    </citation>
    <scope>NUCLEOTIDE SEQUENCE [LARGE SCALE GENOMIC DNA]</scope>
    <source>
        <strain evidence="5 6">S-16</strain>
    </source>
</reference>
<dbReference type="PROSITE" id="PS01031">
    <property type="entry name" value="SHSP"/>
    <property type="match status" value="1"/>
</dbReference>
<dbReference type="InterPro" id="IPR008978">
    <property type="entry name" value="HSP20-like_chaperone"/>
</dbReference>
<evidence type="ECO:0000256" key="3">
    <source>
        <dbReference type="SAM" id="MobiDB-lite"/>
    </source>
</evidence>
<dbReference type="Pfam" id="PF00011">
    <property type="entry name" value="HSP20"/>
    <property type="match status" value="1"/>
</dbReference>
<dbReference type="AlphaFoldDB" id="A0A3N7HPV5"/>
<feature type="domain" description="SHSP" evidence="4">
    <location>
        <begin position="25"/>
        <end position="137"/>
    </location>
</feature>
<evidence type="ECO:0000256" key="1">
    <source>
        <dbReference type="PROSITE-ProRule" id="PRU00285"/>
    </source>
</evidence>
<dbReference type="Proteomes" id="UP000267464">
    <property type="component" value="Unassembled WGS sequence"/>
</dbReference>
<comment type="caution">
    <text evidence="5">The sequence shown here is derived from an EMBL/GenBank/DDBJ whole genome shotgun (WGS) entry which is preliminary data.</text>
</comment>
<reference evidence="5 6" key="1">
    <citation type="submission" date="2018-08" db="EMBL/GenBank/DDBJ databases">
        <authorList>
            <person name="Khan S.A."/>
            <person name="Jeon C.O."/>
            <person name="Chun B.H."/>
            <person name="Jeong S.E."/>
        </authorList>
    </citation>
    <scope>NUCLEOTIDE SEQUENCE [LARGE SCALE GENOMIC DNA]</scope>
    <source>
        <strain evidence="5 6">S-16</strain>
    </source>
</reference>
<keyword evidence="6" id="KW-1185">Reference proteome</keyword>